<evidence type="ECO:0000256" key="1">
    <source>
        <dbReference type="SAM" id="Coils"/>
    </source>
</evidence>
<evidence type="ECO:0000313" key="3">
    <source>
        <dbReference type="EMBL" id="HGI74198.1"/>
    </source>
</evidence>
<sequence length="598" mass="68368">MRQQEELVPKKAKNLSVLFEEAIKELEALGSEFENERKALSNLKERLLQERFHLAVLGQFKRGKSTFINALLGEEILPTAVLPLTAVPTFVLFGPRARVRVLFEEGKEETWEGENPEELLHFLSQFVTEARNPENTRSVSQVEVSYPSPLLEAGVVLIDTPGIGSTLRHNTEATLNFLPQCDAAVFLLSTDPPVTEAEVEFLQSVRSKVAHLFFVLNKVDYLKEEELTSLFSFIKDVLRKEAGIEGELPIFPVSARLALEGKKKNDPDLLYRSGIPKVVQYLLTFLAQKKRDTLQVALAKKAVNVLDNLVMHLRLVLRSLEMPLRDLDERLRIFTEKIREAERQRVQLGDLLSGERKRMVALLEEQAEHLRKKARTYLFTVVEQCLATQHTHPEEAIRATLAEAIPAFFERELSEIANAFAKRVAEVLEPYEQKVQELVETVRRTASELFDIPYTSPKSSETFTMYRRPYWVTHKWYTHFSFLPEGVLSALLPAKVRQAKIVRQIQQEIEELVTSNVENLRWATLQNLNQTFHQFAEALEEQLEKTIAATYGAIEKAHLRRVEKSQDLQAEIASLSAASQVFTELQAEFASFTQYQNL</sequence>
<proteinExistence type="predicted"/>
<dbReference type="CDD" id="cd09912">
    <property type="entry name" value="DLP_2"/>
    <property type="match status" value="1"/>
</dbReference>
<accession>A0A7V3YK84</accession>
<feature type="domain" description="Dynamin N-terminal" evidence="2">
    <location>
        <begin position="54"/>
        <end position="218"/>
    </location>
</feature>
<dbReference type="EMBL" id="DTEN01000029">
    <property type="protein sequence ID" value="HGI74198.1"/>
    <property type="molecule type" value="Genomic_DNA"/>
</dbReference>
<gene>
    <name evidence="3" type="ORF">ENU96_00735</name>
</gene>
<keyword evidence="1" id="KW-0175">Coiled coil</keyword>
<protein>
    <submittedName>
        <fullName evidence="3">Dynamin family protein</fullName>
    </submittedName>
</protein>
<dbReference type="PANTHER" id="PTHR43681:SF1">
    <property type="entry name" value="SARCALUMENIN"/>
    <property type="match status" value="1"/>
</dbReference>
<organism evidence="3">
    <name type="scientific">Candidatus Caldatribacterium californiense</name>
    <dbReference type="NCBI Taxonomy" id="1454726"/>
    <lineage>
        <taxon>Bacteria</taxon>
        <taxon>Pseudomonadati</taxon>
        <taxon>Atribacterota</taxon>
        <taxon>Atribacteria</taxon>
        <taxon>Atribacterales</taxon>
        <taxon>Candidatus Caldatribacteriaceae</taxon>
        <taxon>Candidatus Caldatribacterium</taxon>
    </lineage>
</organism>
<dbReference type="Pfam" id="PF00350">
    <property type="entry name" value="Dynamin_N"/>
    <property type="match status" value="1"/>
</dbReference>
<name>A0A7V3YK84_9BACT</name>
<dbReference type="InterPro" id="IPR045063">
    <property type="entry name" value="Dynamin_N"/>
</dbReference>
<evidence type="ECO:0000259" key="2">
    <source>
        <dbReference type="Pfam" id="PF00350"/>
    </source>
</evidence>
<dbReference type="Gene3D" id="3.40.50.300">
    <property type="entry name" value="P-loop containing nucleotide triphosphate hydrolases"/>
    <property type="match status" value="1"/>
</dbReference>
<comment type="caution">
    <text evidence="3">The sequence shown here is derived from an EMBL/GenBank/DDBJ whole genome shotgun (WGS) entry which is preliminary data.</text>
</comment>
<dbReference type="PANTHER" id="PTHR43681">
    <property type="entry name" value="TRANSMEMBRANE GTPASE FZO"/>
    <property type="match status" value="1"/>
</dbReference>
<feature type="coiled-coil region" evidence="1">
    <location>
        <begin position="19"/>
        <end position="50"/>
    </location>
</feature>
<dbReference type="AlphaFoldDB" id="A0A7V3YK84"/>
<dbReference type="SUPFAM" id="SSF52540">
    <property type="entry name" value="P-loop containing nucleoside triphosphate hydrolases"/>
    <property type="match status" value="1"/>
</dbReference>
<dbReference type="InterPro" id="IPR027417">
    <property type="entry name" value="P-loop_NTPase"/>
</dbReference>
<reference evidence="3" key="1">
    <citation type="journal article" date="2020" name="mSystems">
        <title>Genome- and Community-Level Interaction Insights into Carbon Utilization and Element Cycling Functions of Hydrothermarchaeota in Hydrothermal Sediment.</title>
        <authorList>
            <person name="Zhou Z."/>
            <person name="Liu Y."/>
            <person name="Xu W."/>
            <person name="Pan J."/>
            <person name="Luo Z.H."/>
            <person name="Li M."/>
        </authorList>
    </citation>
    <scope>NUCLEOTIDE SEQUENCE [LARGE SCALE GENOMIC DNA]</scope>
    <source>
        <strain evidence="3">SpSt-716</strain>
    </source>
</reference>
<dbReference type="InterPro" id="IPR051943">
    <property type="entry name" value="TRAFAC_Dynamin-like_GTPase"/>
</dbReference>